<dbReference type="Proteomes" id="UP001500604">
    <property type="component" value="Unassembled WGS sequence"/>
</dbReference>
<evidence type="ECO:0000313" key="2">
    <source>
        <dbReference type="Proteomes" id="UP001500604"/>
    </source>
</evidence>
<protein>
    <submittedName>
        <fullName evidence="1">Uncharacterized protein</fullName>
    </submittedName>
</protein>
<accession>A0ABP8V844</accession>
<gene>
    <name evidence="1" type="ORF">GCM10023116_39670</name>
</gene>
<comment type="caution">
    <text evidence="1">The sequence shown here is derived from an EMBL/GenBank/DDBJ whole genome shotgun (WGS) entry which is preliminary data.</text>
</comment>
<sequence length="190" mass="20754">MSLDAVKAAIVAQLTDDYRQTKKVRMVESHRGRFDSVAEIKRHGTASPALLVCTDGVRNCQERFGRHGGIWGDASFFVYIVTRDLPGVTRDTQAEALAGQLAHTVIDNTWNDKAQSVKSIDARNLTTTEVDKLGVALWAVGWQQPVLIEPVDADSGLDTFATLSATWDSAPGDGEPTMEATIELEQETRP</sequence>
<evidence type="ECO:0000313" key="1">
    <source>
        <dbReference type="EMBL" id="GAA4651683.1"/>
    </source>
</evidence>
<reference evidence="2" key="1">
    <citation type="journal article" date="2019" name="Int. J. Syst. Evol. Microbiol.">
        <title>The Global Catalogue of Microorganisms (GCM) 10K type strain sequencing project: providing services to taxonomists for standard genome sequencing and annotation.</title>
        <authorList>
            <consortium name="The Broad Institute Genomics Platform"/>
            <consortium name="The Broad Institute Genome Sequencing Center for Infectious Disease"/>
            <person name="Wu L."/>
            <person name="Ma J."/>
        </authorList>
    </citation>
    <scope>NUCLEOTIDE SEQUENCE [LARGE SCALE GENOMIC DNA]</scope>
    <source>
        <strain evidence="2">JCM 17805</strain>
    </source>
</reference>
<dbReference type="RefSeq" id="WP_345198103.1">
    <property type="nucleotide sequence ID" value="NZ_BAABFL010000459.1"/>
</dbReference>
<organism evidence="1 2">
    <name type="scientific">Kistimonas scapharcae</name>
    <dbReference type="NCBI Taxonomy" id="1036133"/>
    <lineage>
        <taxon>Bacteria</taxon>
        <taxon>Pseudomonadati</taxon>
        <taxon>Pseudomonadota</taxon>
        <taxon>Gammaproteobacteria</taxon>
        <taxon>Oceanospirillales</taxon>
        <taxon>Endozoicomonadaceae</taxon>
        <taxon>Kistimonas</taxon>
    </lineage>
</organism>
<dbReference type="Pfam" id="PF08873">
    <property type="entry name" value="Phage_Mu_Gp37"/>
    <property type="match status" value="1"/>
</dbReference>
<proteinExistence type="predicted"/>
<dbReference type="InterPro" id="IPR014972">
    <property type="entry name" value="Phage_Mu_Gp37"/>
</dbReference>
<dbReference type="EMBL" id="BAABFL010000459">
    <property type="protein sequence ID" value="GAA4651683.1"/>
    <property type="molecule type" value="Genomic_DNA"/>
</dbReference>
<name>A0ABP8V844_9GAMM</name>
<keyword evidence="2" id="KW-1185">Reference proteome</keyword>